<evidence type="ECO:0000256" key="1">
    <source>
        <dbReference type="SAM" id="Phobius"/>
    </source>
</evidence>
<evidence type="ECO:0000313" key="3">
    <source>
        <dbReference type="EMBL" id="SVD07849.1"/>
    </source>
</evidence>
<feature type="transmembrane region" description="Helical" evidence="1">
    <location>
        <begin position="6"/>
        <end position="22"/>
    </location>
</feature>
<protein>
    <recommendedName>
        <fullName evidence="2">Solute-binding protein family 5 domain-containing protein</fullName>
    </recommendedName>
</protein>
<dbReference type="AlphaFoldDB" id="A0A382SDA6"/>
<proteinExistence type="predicted"/>
<keyword evidence="1" id="KW-0812">Transmembrane</keyword>
<sequence length="200" mass="22974">MKERIVWVLGAVAVVAVIALVINSGKEPEKEWVDITPEVEAYYKEHADFFQVKSPGDIPGDLKWKDGSELEPFASPDAKQGGTLNYWMQDFPRTLRFVGPEANGAFRGYMLDDNAVSLVHRHPNAEFDFYPGLAKSWAISKDGKTAYYKLDPYARYSDGKPVKAKDFFFHFFFMRSKHINAPWYNDYFEKGKFTNIATYD</sequence>
<reference evidence="3" key="1">
    <citation type="submission" date="2018-05" db="EMBL/GenBank/DDBJ databases">
        <authorList>
            <person name="Lanie J.A."/>
            <person name="Ng W.-L."/>
            <person name="Kazmierczak K.M."/>
            <person name="Andrzejewski T.M."/>
            <person name="Davidsen T.M."/>
            <person name="Wayne K.J."/>
            <person name="Tettelin H."/>
            <person name="Glass J.I."/>
            <person name="Rusch D."/>
            <person name="Podicherti R."/>
            <person name="Tsui H.-C.T."/>
            <person name="Winkler M.E."/>
        </authorList>
    </citation>
    <scope>NUCLEOTIDE SEQUENCE</scope>
</reference>
<organism evidence="3">
    <name type="scientific">marine metagenome</name>
    <dbReference type="NCBI Taxonomy" id="408172"/>
    <lineage>
        <taxon>unclassified sequences</taxon>
        <taxon>metagenomes</taxon>
        <taxon>ecological metagenomes</taxon>
    </lineage>
</organism>
<name>A0A382SDA6_9ZZZZ</name>
<gene>
    <name evidence="3" type="ORF">METZ01_LOCUS360703</name>
</gene>
<accession>A0A382SDA6</accession>
<feature type="domain" description="Solute-binding protein family 5" evidence="2">
    <location>
        <begin position="129"/>
        <end position="188"/>
    </location>
</feature>
<dbReference type="EMBL" id="UINC01128232">
    <property type="protein sequence ID" value="SVD07849.1"/>
    <property type="molecule type" value="Genomic_DNA"/>
</dbReference>
<evidence type="ECO:0000259" key="2">
    <source>
        <dbReference type="Pfam" id="PF00496"/>
    </source>
</evidence>
<dbReference type="Gene3D" id="3.40.190.10">
    <property type="entry name" value="Periplasmic binding protein-like II"/>
    <property type="match status" value="1"/>
</dbReference>
<keyword evidence="1" id="KW-1133">Transmembrane helix</keyword>
<dbReference type="Pfam" id="PF00496">
    <property type="entry name" value="SBP_bac_5"/>
    <property type="match status" value="1"/>
</dbReference>
<dbReference type="InterPro" id="IPR000914">
    <property type="entry name" value="SBP_5_dom"/>
</dbReference>
<feature type="non-terminal residue" evidence="3">
    <location>
        <position position="200"/>
    </location>
</feature>
<keyword evidence="1" id="KW-0472">Membrane</keyword>
<dbReference type="SUPFAM" id="SSF53850">
    <property type="entry name" value="Periplasmic binding protein-like II"/>
    <property type="match status" value="1"/>
</dbReference>